<dbReference type="RefSeq" id="WP_157855650.1">
    <property type="nucleotide sequence ID" value="NZ_JBFACJ010000007.1"/>
</dbReference>
<reference evidence="1 2" key="1">
    <citation type="submission" date="2024-10" db="EMBL/GenBank/DDBJ databases">
        <title>The Natural Products Discovery Center: Release of the First 8490 Sequenced Strains for Exploring Actinobacteria Biosynthetic Diversity.</title>
        <authorList>
            <person name="Kalkreuter E."/>
            <person name="Kautsar S.A."/>
            <person name="Yang D."/>
            <person name="Bader C.D."/>
            <person name="Teijaro C.N."/>
            <person name="Fluegel L."/>
            <person name="Davis C.M."/>
            <person name="Simpson J.R."/>
            <person name="Lauterbach L."/>
            <person name="Steele A.D."/>
            <person name="Gui C."/>
            <person name="Meng S."/>
            <person name="Li G."/>
            <person name="Viehrig K."/>
            <person name="Ye F."/>
            <person name="Su P."/>
            <person name="Kiefer A.F."/>
            <person name="Nichols A."/>
            <person name="Cepeda A.J."/>
            <person name="Yan W."/>
            <person name="Fan B."/>
            <person name="Jiang Y."/>
            <person name="Adhikari A."/>
            <person name="Zheng C.-J."/>
            <person name="Schuster L."/>
            <person name="Cowan T.M."/>
            <person name="Smanski M.J."/>
            <person name="Chevrette M.G."/>
            <person name="De Carvalho L.P.S."/>
            <person name="Shen B."/>
        </authorList>
    </citation>
    <scope>NUCLEOTIDE SEQUENCE [LARGE SCALE GENOMIC DNA]</scope>
    <source>
        <strain evidence="1 2">NPDC013366</strain>
    </source>
</reference>
<sequence length="51" mass="5438">MTHIPGKRLPRPGAVLAVTADRPQPSDADAASYTVADHLRGTDGRAPFARR</sequence>
<dbReference type="Proteomes" id="UP001603418">
    <property type="component" value="Unassembled WGS sequence"/>
</dbReference>
<comment type="caution">
    <text evidence="1">The sequence shown here is derived from an EMBL/GenBank/DDBJ whole genome shotgun (WGS) entry which is preliminary data.</text>
</comment>
<protein>
    <submittedName>
        <fullName evidence="1">Uncharacterized protein</fullName>
    </submittedName>
</protein>
<gene>
    <name evidence="1" type="ORF">ACF1HC_14130</name>
</gene>
<dbReference type="EMBL" id="JBICBM010000006">
    <property type="protein sequence ID" value="MFF9882719.1"/>
    <property type="molecule type" value="Genomic_DNA"/>
</dbReference>
<name>A0ABW6YV72_9ACTN</name>
<organism evidence="1 2">
    <name type="scientific">Streptomyces eurythermus</name>
    <dbReference type="NCBI Taxonomy" id="42237"/>
    <lineage>
        <taxon>Bacteria</taxon>
        <taxon>Bacillati</taxon>
        <taxon>Actinomycetota</taxon>
        <taxon>Actinomycetes</taxon>
        <taxon>Kitasatosporales</taxon>
        <taxon>Streptomycetaceae</taxon>
        <taxon>Streptomyces</taxon>
    </lineage>
</organism>
<keyword evidence="2" id="KW-1185">Reference proteome</keyword>
<proteinExistence type="predicted"/>
<evidence type="ECO:0000313" key="1">
    <source>
        <dbReference type="EMBL" id="MFF9882719.1"/>
    </source>
</evidence>
<accession>A0ABW6YV72</accession>
<evidence type="ECO:0000313" key="2">
    <source>
        <dbReference type="Proteomes" id="UP001603418"/>
    </source>
</evidence>